<reference evidence="1" key="1">
    <citation type="submission" date="2022-01" db="EMBL/GenBank/DDBJ databases">
        <title>Genome Sequence Resource for Two Populations of Ditylenchus destructor, the Migratory Endoparasitic Phytonematode.</title>
        <authorList>
            <person name="Zhang H."/>
            <person name="Lin R."/>
            <person name="Xie B."/>
        </authorList>
    </citation>
    <scope>NUCLEOTIDE SEQUENCE</scope>
    <source>
        <strain evidence="1">BazhouSP</strain>
    </source>
</reference>
<proteinExistence type="predicted"/>
<comment type="caution">
    <text evidence="1">The sequence shown here is derived from an EMBL/GenBank/DDBJ whole genome shotgun (WGS) entry which is preliminary data.</text>
</comment>
<sequence length="349" mass="40564">MGNDIDQPQFLQKCPKTISDRILSGIFSYFTRAQLERLSSTNRKIRRIVSENHPEAPFRLLADVNIDFFGKTFSLEHWIEARAEFSIIIRDFDRYLPLLESKTLNNLGSTSIVFDPSQGIQLDQCLNYFRYLDRILESSHLWANSPLKICVRPFRASNSELAVMYSTFMHAVFRDPRIVSTKAQDISVEVLHRPGKGVFFTFPKRTSLYDCKSVTLKLAQSGYYDEDDEDIGQEPTVDFIADYIRGMSFKAQEEQTLDLQMPSSNAIELVKRLRKDFDSARDTSERLSYTVSLELTYYANFEFSAVNLFTDEELVLVHQHEPKRKPRYVLKRSLLPEEYEENSLDRTHG</sequence>
<name>A0AAD4MSL8_9BILA</name>
<gene>
    <name evidence="1" type="ORF">DdX_14181</name>
</gene>
<dbReference type="AlphaFoldDB" id="A0AAD4MSL8"/>
<evidence type="ECO:0000313" key="1">
    <source>
        <dbReference type="EMBL" id="KAI1704547.1"/>
    </source>
</evidence>
<dbReference type="Proteomes" id="UP001201812">
    <property type="component" value="Unassembled WGS sequence"/>
</dbReference>
<keyword evidence="2" id="KW-1185">Reference proteome</keyword>
<accession>A0AAD4MSL8</accession>
<evidence type="ECO:0008006" key="3">
    <source>
        <dbReference type="Google" id="ProtNLM"/>
    </source>
</evidence>
<dbReference type="EMBL" id="JAKKPZ010000066">
    <property type="protein sequence ID" value="KAI1704547.1"/>
    <property type="molecule type" value="Genomic_DNA"/>
</dbReference>
<evidence type="ECO:0000313" key="2">
    <source>
        <dbReference type="Proteomes" id="UP001201812"/>
    </source>
</evidence>
<organism evidence="1 2">
    <name type="scientific">Ditylenchus destructor</name>
    <dbReference type="NCBI Taxonomy" id="166010"/>
    <lineage>
        <taxon>Eukaryota</taxon>
        <taxon>Metazoa</taxon>
        <taxon>Ecdysozoa</taxon>
        <taxon>Nematoda</taxon>
        <taxon>Chromadorea</taxon>
        <taxon>Rhabditida</taxon>
        <taxon>Tylenchina</taxon>
        <taxon>Tylenchomorpha</taxon>
        <taxon>Sphaerularioidea</taxon>
        <taxon>Anguinidae</taxon>
        <taxon>Anguininae</taxon>
        <taxon>Ditylenchus</taxon>
    </lineage>
</organism>
<protein>
    <recommendedName>
        <fullName evidence="3">F-box domain-containing protein</fullName>
    </recommendedName>
</protein>